<proteinExistence type="predicted"/>
<evidence type="ECO:0000256" key="1">
    <source>
        <dbReference type="SAM" id="Coils"/>
    </source>
</evidence>
<protein>
    <submittedName>
        <fullName evidence="2">Uncharacterized protein</fullName>
    </submittedName>
</protein>
<dbReference type="RefSeq" id="XP_003286136.1">
    <property type="nucleotide sequence ID" value="XM_003286088.1"/>
</dbReference>
<dbReference type="EMBL" id="GL871002">
    <property type="protein sequence ID" value="EGC37322.1"/>
    <property type="molecule type" value="Genomic_DNA"/>
</dbReference>
<keyword evidence="1" id="KW-0175">Coiled coil</keyword>
<feature type="coiled-coil region" evidence="1">
    <location>
        <begin position="28"/>
        <end position="183"/>
    </location>
</feature>
<gene>
    <name evidence="2" type="ORF">DICPUDRAFT_77035</name>
</gene>
<accession>F0ZFE8</accession>
<dbReference type="KEGG" id="dpp:DICPUDRAFT_77035"/>
<sequence>MEQRNKKIRAIPTVDPRTIDEIINEKLANDYEKEIEETKEEIIDKEIKIQNINTGNKRPYYYEEQMEISILENEIKDSKEEIIEKLYLLKEKDSAREIHAISLRKMQEEIEESEQSFENAQEDYEIEETTLEIEKSNCKEIRKEHEKQLEILEHDIDVINFQLEIIAKKNEEKEKELEEIRKKNEFRYFKKQAIESLLYQSEEEIERLEMVLGQMVYTRLNKMNIDN</sequence>
<keyword evidence="3" id="KW-1185">Reference proteome</keyword>
<organism evidence="2 3">
    <name type="scientific">Dictyostelium purpureum</name>
    <name type="common">Slime mold</name>
    <dbReference type="NCBI Taxonomy" id="5786"/>
    <lineage>
        <taxon>Eukaryota</taxon>
        <taxon>Amoebozoa</taxon>
        <taxon>Evosea</taxon>
        <taxon>Eumycetozoa</taxon>
        <taxon>Dictyostelia</taxon>
        <taxon>Dictyosteliales</taxon>
        <taxon>Dictyosteliaceae</taxon>
        <taxon>Dictyostelium</taxon>
    </lineage>
</organism>
<dbReference type="VEuPathDB" id="AmoebaDB:DICPUDRAFT_77035"/>
<dbReference type="GeneID" id="10500008"/>
<dbReference type="AlphaFoldDB" id="F0ZFE8"/>
<reference evidence="3" key="1">
    <citation type="journal article" date="2011" name="Genome Biol.">
        <title>Comparative genomics of the social amoebae Dictyostelium discoideum and Dictyostelium purpureum.</title>
        <authorList>
            <consortium name="US DOE Joint Genome Institute (JGI-PGF)"/>
            <person name="Sucgang R."/>
            <person name="Kuo A."/>
            <person name="Tian X."/>
            <person name="Salerno W."/>
            <person name="Parikh A."/>
            <person name="Feasley C.L."/>
            <person name="Dalin E."/>
            <person name="Tu H."/>
            <person name="Huang E."/>
            <person name="Barry K."/>
            <person name="Lindquist E."/>
            <person name="Shapiro H."/>
            <person name="Bruce D."/>
            <person name="Schmutz J."/>
            <person name="Salamov A."/>
            <person name="Fey P."/>
            <person name="Gaudet P."/>
            <person name="Anjard C."/>
            <person name="Babu M.M."/>
            <person name="Basu S."/>
            <person name="Bushmanova Y."/>
            <person name="van der Wel H."/>
            <person name="Katoh-Kurasawa M."/>
            <person name="Dinh C."/>
            <person name="Coutinho P.M."/>
            <person name="Saito T."/>
            <person name="Elias M."/>
            <person name="Schaap P."/>
            <person name="Kay R.R."/>
            <person name="Henrissat B."/>
            <person name="Eichinger L."/>
            <person name="Rivero F."/>
            <person name="Putnam N.H."/>
            <person name="West C.M."/>
            <person name="Loomis W.F."/>
            <person name="Chisholm R.L."/>
            <person name="Shaulsky G."/>
            <person name="Strassmann J.E."/>
            <person name="Queller D.C."/>
            <person name="Kuspa A."/>
            <person name="Grigoriev I.V."/>
        </authorList>
    </citation>
    <scope>NUCLEOTIDE SEQUENCE [LARGE SCALE GENOMIC DNA]</scope>
    <source>
        <strain evidence="3">QSDP1</strain>
    </source>
</reference>
<evidence type="ECO:0000313" key="2">
    <source>
        <dbReference type="EMBL" id="EGC37322.1"/>
    </source>
</evidence>
<dbReference type="InParanoid" id="F0ZFE8"/>
<dbReference type="Proteomes" id="UP000001064">
    <property type="component" value="Unassembled WGS sequence"/>
</dbReference>
<name>F0ZFE8_DICPU</name>
<evidence type="ECO:0000313" key="3">
    <source>
        <dbReference type="Proteomes" id="UP000001064"/>
    </source>
</evidence>